<evidence type="ECO:0000256" key="1">
    <source>
        <dbReference type="SAM" id="MobiDB-lite"/>
    </source>
</evidence>
<dbReference type="EMBL" id="RPEM01000003">
    <property type="protein sequence ID" value="TGD44095.1"/>
    <property type="molecule type" value="Genomic_DNA"/>
</dbReference>
<organism evidence="2 3">
    <name type="scientific">Pseudotabrizicola sediminis</name>
    <dbReference type="NCBI Taxonomy" id="2486418"/>
    <lineage>
        <taxon>Bacteria</taxon>
        <taxon>Pseudomonadati</taxon>
        <taxon>Pseudomonadota</taxon>
        <taxon>Alphaproteobacteria</taxon>
        <taxon>Rhodobacterales</taxon>
        <taxon>Paracoccaceae</taxon>
        <taxon>Pseudotabrizicola</taxon>
    </lineage>
</organism>
<comment type="caution">
    <text evidence="2">The sequence shown here is derived from an EMBL/GenBank/DDBJ whole genome shotgun (WGS) entry which is preliminary data.</text>
</comment>
<dbReference type="RefSeq" id="WP_135429353.1">
    <property type="nucleotide sequence ID" value="NZ_RPEM01000003.1"/>
</dbReference>
<reference evidence="2 3" key="1">
    <citation type="submission" date="2018-11" db="EMBL/GenBank/DDBJ databases">
        <title>Tabrizicola sp. isolated from sediment of alpine lake.</title>
        <authorList>
            <person name="Liu Z."/>
        </authorList>
    </citation>
    <scope>NUCLEOTIDE SEQUENCE [LARGE SCALE GENOMIC DNA]</scope>
    <source>
        <strain evidence="2 3">DRYC-M-16</strain>
    </source>
</reference>
<name>A0ABY2KN84_9RHOB</name>
<dbReference type="Proteomes" id="UP000297741">
    <property type="component" value="Unassembled WGS sequence"/>
</dbReference>
<protein>
    <recommendedName>
        <fullName evidence="4">Transcriptional activator HlyU</fullName>
    </recommendedName>
</protein>
<keyword evidence="3" id="KW-1185">Reference proteome</keyword>
<dbReference type="InterPro" id="IPR018772">
    <property type="entry name" value="Transcription_activator_HlyU"/>
</dbReference>
<dbReference type="Pfam" id="PF10115">
    <property type="entry name" value="HlyU"/>
    <property type="match status" value="1"/>
</dbReference>
<evidence type="ECO:0000313" key="3">
    <source>
        <dbReference type="Proteomes" id="UP000297741"/>
    </source>
</evidence>
<proteinExistence type="predicted"/>
<sequence length="93" mass="10105">MTSFLSRLLGKSAATPPAAPEPILHNDFRIFPDPIKEGSTFRIAARIEKTIAGEVKTHRLIRADTRATLDEATEASVTKAKQAIDQLGDTLFG</sequence>
<gene>
    <name evidence="2" type="ORF">EEB11_05135</name>
</gene>
<accession>A0ABY2KN84</accession>
<feature type="region of interest" description="Disordered" evidence="1">
    <location>
        <begin position="1"/>
        <end position="23"/>
    </location>
</feature>
<evidence type="ECO:0008006" key="4">
    <source>
        <dbReference type="Google" id="ProtNLM"/>
    </source>
</evidence>
<evidence type="ECO:0000313" key="2">
    <source>
        <dbReference type="EMBL" id="TGD44095.1"/>
    </source>
</evidence>